<dbReference type="SMART" id="SM00355">
    <property type="entry name" value="ZnF_C2H2"/>
    <property type="match status" value="2"/>
</dbReference>
<organism evidence="13 14">
    <name type="scientific">Emydomyces testavorans</name>
    <dbReference type="NCBI Taxonomy" id="2070801"/>
    <lineage>
        <taxon>Eukaryota</taxon>
        <taxon>Fungi</taxon>
        <taxon>Dikarya</taxon>
        <taxon>Ascomycota</taxon>
        <taxon>Pezizomycotina</taxon>
        <taxon>Eurotiomycetes</taxon>
        <taxon>Eurotiomycetidae</taxon>
        <taxon>Onygenales</taxon>
        <taxon>Nannizziopsiaceae</taxon>
        <taxon>Emydomyces</taxon>
    </lineage>
</organism>
<comment type="similarity">
    <text evidence="9">Belongs to the sal C2H2-type zinc-finger protein family.</text>
</comment>
<proteinExistence type="inferred from homology"/>
<dbReference type="PANTHER" id="PTHR23233:SF84">
    <property type="entry name" value="FI23031P1"/>
    <property type="match status" value="1"/>
</dbReference>
<gene>
    <name evidence="13" type="ORF">PRK78_006906</name>
</gene>
<evidence type="ECO:0000256" key="2">
    <source>
        <dbReference type="ARBA" id="ARBA00022723"/>
    </source>
</evidence>
<feature type="compositionally biased region" description="Polar residues" evidence="11">
    <location>
        <begin position="189"/>
        <end position="207"/>
    </location>
</feature>
<feature type="compositionally biased region" description="Polar residues" evidence="11">
    <location>
        <begin position="148"/>
        <end position="161"/>
    </location>
</feature>
<dbReference type="SUPFAM" id="SSF57667">
    <property type="entry name" value="beta-beta-alpha zinc fingers"/>
    <property type="match status" value="1"/>
</dbReference>
<keyword evidence="5" id="KW-0862">Zinc</keyword>
<keyword evidence="4 10" id="KW-0863">Zinc-finger</keyword>
<dbReference type="Pfam" id="PF00096">
    <property type="entry name" value="zf-C2H2"/>
    <property type="match status" value="2"/>
</dbReference>
<dbReference type="PROSITE" id="PS50157">
    <property type="entry name" value="ZINC_FINGER_C2H2_2"/>
    <property type="match status" value="2"/>
</dbReference>
<evidence type="ECO:0000256" key="11">
    <source>
        <dbReference type="SAM" id="MobiDB-lite"/>
    </source>
</evidence>
<evidence type="ECO:0000256" key="10">
    <source>
        <dbReference type="PROSITE-ProRule" id="PRU00042"/>
    </source>
</evidence>
<dbReference type="PROSITE" id="PS00028">
    <property type="entry name" value="ZINC_FINGER_C2H2_1"/>
    <property type="match status" value="2"/>
</dbReference>
<protein>
    <recommendedName>
        <fullName evidence="12">C2H2-type domain-containing protein</fullName>
    </recommendedName>
</protein>
<evidence type="ECO:0000256" key="7">
    <source>
        <dbReference type="ARBA" id="ARBA00023163"/>
    </source>
</evidence>
<dbReference type="Proteomes" id="UP001219355">
    <property type="component" value="Chromosome 5"/>
</dbReference>
<dbReference type="GO" id="GO:0008270">
    <property type="term" value="F:zinc ion binding"/>
    <property type="evidence" value="ECO:0007669"/>
    <property type="project" value="UniProtKB-KW"/>
</dbReference>
<dbReference type="GO" id="GO:0000978">
    <property type="term" value="F:RNA polymerase II cis-regulatory region sequence-specific DNA binding"/>
    <property type="evidence" value="ECO:0007669"/>
    <property type="project" value="TreeGrafter"/>
</dbReference>
<evidence type="ECO:0000313" key="13">
    <source>
        <dbReference type="EMBL" id="WEW61416.1"/>
    </source>
</evidence>
<sequence length="355" mass="38699">MNVSSLISCDRTDAFRGSATSYFEHHRRIQSPSVCRSLQIENNSSTYPYSRITSLSPPEDDGKSKYSLPSISSLLQGMDSVSDTHIASMTPLYLSESLAKTDIGTERQRVNPPPRIDLGVERRSCGADQAFRCGPALPLTPPLRPDSDVNSTIQSPSTASPPRTAISLPSLIGNYPSPVSDGPEGRRMSQVSQHSRGTSISQSSQISCPEARYPSPANTNSPSLAAPMEPSPNTPEFYAPTARPTSLPPVTFTVLPTQSAHPPMVPLGSPAWQHHHYFPPSNTATFPLNHDRYICRICHKAFSRPSSLRIHSHSHTGEKPFRCPHVGCGKAFSVRSNMKRHERGCHPGRSTALVN</sequence>
<evidence type="ECO:0000256" key="1">
    <source>
        <dbReference type="ARBA" id="ARBA00004123"/>
    </source>
</evidence>
<keyword evidence="6" id="KW-0805">Transcription regulation</keyword>
<dbReference type="InterPro" id="IPR013087">
    <property type="entry name" value="Znf_C2H2_type"/>
</dbReference>
<feature type="domain" description="C2H2-type" evidence="12">
    <location>
        <begin position="321"/>
        <end position="351"/>
    </location>
</feature>
<dbReference type="InterPro" id="IPR036236">
    <property type="entry name" value="Znf_C2H2_sf"/>
</dbReference>
<keyword evidence="2" id="KW-0479">Metal-binding</keyword>
<evidence type="ECO:0000259" key="12">
    <source>
        <dbReference type="PROSITE" id="PS50157"/>
    </source>
</evidence>
<keyword evidence="3" id="KW-0677">Repeat</keyword>
<dbReference type="GO" id="GO:0005634">
    <property type="term" value="C:nucleus"/>
    <property type="evidence" value="ECO:0007669"/>
    <property type="project" value="UniProtKB-SubCell"/>
</dbReference>
<evidence type="ECO:0000256" key="3">
    <source>
        <dbReference type="ARBA" id="ARBA00022737"/>
    </source>
</evidence>
<accession>A0AAF0DQ81</accession>
<dbReference type="GO" id="GO:0000981">
    <property type="term" value="F:DNA-binding transcription factor activity, RNA polymerase II-specific"/>
    <property type="evidence" value="ECO:0007669"/>
    <property type="project" value="TreeGrafter"/>
</dbReference>
<keyword evidence="8" id="KW-0539">Nucleus</keyword>
<reference evidence="13" key="1">
    <citation type="submission" date="2023-03" db="EMBL/GenBank/DDBJ databases">
        <title>Emydomyces testavorans Genome Sequence.</title>
        <authorList>
            <person name="Hoyer L."/>
        </authorList>
    </citation>
    <scope>NUCLEOTIDE SEQUENCE</scope>
    <source>
        <strain evidence="13">16-2883</strain>
    </source>
</reference>
<evidence type="ECO:0000256" key="4">
    <source>
        <dbReference type="ARBA" id="ARBA00022771"/>
    </source>
</evidence>
<evidence type="ECO:0000256" key="6">
    <source>
        <dbReference type="ARBA" id="ARBA00023015"/>
    </source>
</evidence>
<comment type="subcellular location">
    <subcellularLocation>
        <location evidence="1">Nucleus</location>
    </subcellularLocation>
</comment>
<dbReference type="AlphaFoldDB" id="A0AAF0DQ81"/>
<evidence type="ECO:0000256" key="5">
    <source>
        <dbReference type="ARBA" id="ARBA00022833"/>
    </source>
</evidence>
<feature type="domain" description="C2H2-type" evidence="12">
    <location>
        <begin position="293"/>
        <end position="320"/>
    </location>
</feature>
<evidence type="ECO:0000256" key="9">
    <source>
        <dbReference type="ARBA" id="ARBA00038474"/>
    </source>
</evidence>
<evidence type="ECO:0000256" key="8">
    <source>
        <dbReference type="ARBA" id="ARBA00023242"/>
    </source>
</evidence>
<evidence type="ECO:0000313" key="14">
    <source>
        <dbReference type="Proteomes" id="UP001219355"/>
    </source>
</evidence>
<feature type="region of interest" description="Disordered" evidence="11">
    <location>
        <begin position="136"/>
        <end position="243"/>
    </location>
</feature>
<keyword evidence="7" id="KW-0804">Transcription</keyword>
<dbReference type="FunFam" id="3.30.160.60:FF:000176">
    <property type="entry name" value="zinc finger protein 70"/>
    <property type="match status" value="1"/>
</dbReference>
<dbReference type="InterPro" id="IPR051565">
    <property type="entry name" value="Sal_C2H2-zinc-finger"/>
</dbReference>
<dbReference type="EMBL" id="CP120631">
    <property type="protein sequence ID" value="WEW61416.1"/>
    <property type="molecule type" value="Genomic_DNA"/>
</dbReference>
<dbReference type="Gene3D" id="3.30.160.60">
    <property type="entry name" value="Classic Zinc Finger"/>
    <property type="match status" value="2"/>
</dbReference>
<name>A0AAF0DQ81_9EURO</name>
<keyword evidence="14" id="KW-1185">Reference proteome</keyword>
<dbReference type="PANTHER" id="PTHR23233">
    <property type="entry name" value="SAL-LIKE PROTEIN"/>
    <property type="match status" value="1"/>
</dbReference>